<protein>
    <recommendedName>
        <fullName evidence="2">Gelsolin-like domain-containing protein</fullName>
    </recommendedName>
</protein>
<dbReference type="Gene3D" id="3.40.20.10">
    <property type="entry name" value="Severin"/>
    <property type="match status" value="1"/>
</dbReference>
<dbReference type="Pfam" id="PF00626">
    <property type="entry name" value="Gelsolin"/>
    <property type="match status" value="1"/>
</dbReference>
<evidence type="ECO:0000313" key="4">
    <source>
        <dbReference type="Proteomes" id="UP000001593"/>
    </source>
</evidence>
<evidence type="ECO:0000313" key="3">
    <source>
        <dbReference type="EMBL" id="EDO28195.1"/>
    </source>
</evidence>
<name>A7T757_NEMVE</name>
<dbReference type="SMART" id="SM00262">
    <property type="entry name" value="GEL"/>
    <property type="match status" value="1"/>
</dbReference>
<feature type="domain" description="Gelsolin-like" evidence="2">
    <location>
        <begin position="34"/>
        <end position="94"/>
    </location>
</feature>
<reference evidence="3 4" key="1">
    <citation type="journal article" date="2007" name="Science">
        <title>Sea anemone genome reveals ancestral eumetazoan gene repertoire and genomic organization.</title>
        <authorList>
            <person name="Putnam N.H."/>
            <person name="Srivastava M."/>
            <person name="Hellsten U."/>
            <person name="Dirks B."/>
            <person name="Chapman J."/>
            <person name="Salamov A."/>
            <person name="Terry A."/>
            <person name="Shapiro H."/>
            <person name="Lindquist E."/>
            <person name="Kapitonov V.V."/>
            <person name="Jurka J."/>
            <person name="Genikhovich G."/>
            <person name="Grigoriev I.V."/>
            <person name="Lucas S.M."/>
            <person name="Steele R.E."/>
            <person name="Finnerty J.R."/>
            <person name="Technau U."/>
            <person name="Martindale M.Q."/>
            <person name="Rokhsar D.S."/>
        </authorList>
    </citation>
    <scope>NUCLEOTIDE SEQUENCE [LARGE SCALE GENOMIC DNA]</scope>
    <source>
        <strain evidence="4">CH2 X CH6</strain>
    </source>
</reference>
<dbReference type="GO" id="GO:0051015">
    <property type="term" value="F:actin filament binding"/>
    <property type="evidence" value="ECO:0007669"/>
    <property type="project" value="InterPro"/>
</dbReference>
<dbReference type="PANTHER" id="PTHR11977:SF123">
    <property type="entry name" value="GELSOLIN"/>
    <property type="match status" value="1"/>
</dbReference>
<keyword evidence="4" id="KW-1185">Reference proteome</keyword>
<dbReference type="PANTHER" id="PTHR11977">
    <property type="entry name" value="VILLIN"/>
    <property type="match status" value="1"/>
</dbReference>
<dbReference type="AlphaFoldDB" id="A7T757"/>
<dbReference type="OMA" id="FKAAQFC"/>
<dbReference type="HOGENOM" id="CLU_2365601_0_0_1"/>
<evidence type="ECO:0000259" key="2">
    <source>
        <dbReference type="Pfam" id="PF00626"/>
    </source>
</evidence>
<dbReference type="InParanoid" id="A7T757"/>
<keyword evidence="1" id="KW-0677">Repeat</keyword>
<evidence type="ECO:0000256" key="1">
    <source>
        <dbReference type="ARBA" id="ARBA00022737"/>
    </source>
</evidence>
<accession>A7T757</accession>
<dbReference type="STRING" id="45351.A7T757"/>
<dbReference type="Proteomes" id="UP000001593">
    <property type="component" value="Unassembled WGS sequence"/>
</dbReference>
<proteinExistence type="predicted"/>
<dbReference type="InterPro" id="IPR007123">
    <property type="entry name" value="Gelsolin-like_dom"/>
</dbReference>
<sequence length="96" mass="11292">RYLEGGMESGFRKVQRDVYQKRLFHIKGKRNVRVQQVVELHYKSLNKGDVFILDDGLNIYCWNGSQCSRVERMKGIDVAKRIRDEERGGRAQVHII</sequence>
<gene>
    <name evidence="3" type="ORF">NEMVEDRAFT_v1g6252</name>
</gene>
<dbReference type="CDD" id="cd11289">
    <property type="entry name" value="gelsolin_S2_like"/>
    <property type="match status" value="1"/>
</dbReference>
<dbReference type="eggNOG" id="KOG0443">
    <property type="taxonomic scope" value="Eukaryota"/>
</dbReference>
<feature type="non-terminal residue" evidence="3">
    <location>
        <position position="96"/>
    </location>
</feature>
<dbReference type="EMBL" id="DS471894">
    <property type="protein sequence ID" value="EDO28195.1"/>
    <property type="molecule type" value="Genomic_DNA"/>
</dbReference>
<dbReference type="SUPFAM" id="SSF55753">
    <property type="entry name" value="Actin depolymerizing proteins"/>
    <property type="match status" value="1"/>
</dbReference>
<dbReference type="InterPro" id="IPR029006">
    <property type="entry name" value="ADF-H/Gelsolin-like_dom_sf"/>
</dbReference>
<feature type="non-terminal residue" evidence="3">
    <location>
        <position position="1"/>
    </location>
</feature>
<dbReference type="PhylomeDB" id="A7T757"/>
<organism evidence="3 4">
    <name type="scientific">Nematostella vectensis</name>
    <name type="common">Starlet sea anemone</name>
    <dbReference type="NCBI Taxonomy" id="45351"/>
    <lineage>
        <taxon>Eukaryota</taxon>
        <taxon>Metazoa</taxon>
        <taxon>Cnidaria</taxon>
        <taxon>Anthozoa</taxon>
        <taxon>Hexacorallia</taxon>
        <taxon>Actiniaria</taxon>
        <taxon>Edwardsiidae</taxon>
        <taxon>Nematostella</taxon>
    </lineage>
</organism>
<dbReference type="InterPro" id="IPR007122">
    <property type="entry name" value="Villin/Gelsolin"/>
</dbReference>